<comment type="caution">
    <text evidence="2">The sequence shown here is derived from an EMBL/GenBank/DDBJ whole genome shotgun (WGS) entry which is preliminary data.</text>
</comment>
<protein>
    <submittedName>
        <fullName evidence="2">Uncharacterized protein</fullName>
    </submittedName>
</protein>
<evidence type="ECO:0000313" key="2">
    <source>
        <dbReference type="EMBL" id="KAG7539168.1"/>
    </source>
</evidence>
<keyword evidence="3" id="KW-1185">Reference proteome</keyword>
<sequence>MLGWCGRRSGLLLTVCVSSTLRSPLLNLAILFG</sequence>
<dbReference type="Proteomes" id="UP000694251">
    <property type="component" value="Chromosome 13"/>
</dbReference>
<dbReference type="EMBL" id="JAEFBJ010000013">
    <property type="protein sequence ID" value="KAG7539073.1"/>
    <property type="molecule type" value="Genomic_DNA"/>
</dbReference>
<evidence type="ECO:0000313" key="1">
    <source>
        <dbReference type="EMBL" id="KAG7539073.1"/>
    </source>
</evidence>
<organism evidence="2 3">
    <name type="scientific">Arabidopsis suecica</name>
    <name type="common">Swedish thale-cress</name>
    <name type="synonym">Cardaminopsis suecica</name>
    <dbReference type="NCBI Taxonomy" id="45249"/>
    <lineage>
        <taxon>Eukaryota</taxon>
        <taxon>Viridiplantae</taxon>
        <taxon>Streptophyta</taxon>
        <taxon>Embryophyta</taxon>
        <taxon>Tracheophyta</taxon>
        <taxon>Spermatophyta</taxon>
        <taxon>Magnoliopsida</taxon>
        <taxon>eudicotyledons</taxon>
        <taxon>Gunneridae</taxon>
        <taxon>Pentapetalae</taxon>
        <taxon>rosids</taxon>
        <taxon>malvids</taxon>
        <taxon>Brassicales</taxon>
        <taxon>Brassicaceae</taxon>
        <taxon>Camelineae</taxon>
        <taxon>Arabidopsis</taxon>
    </lineage>
</organism>
<reference evidence="2 3" key="1">
    <citation type="submission" date="2020-12" db="EMBL/GenBank/DDBJ databases">
        <title>Concerted genomic and epigenomic changes stabilize Arabidopsis allopolyploids.</title>
        <authorList>
            <person name="Chen Z."/>
        </authorList>
    </citation>
    <scope>NUCLEOTIDE SEQUENCE [LARGE SCALE GENOMIC DNA]</scope>
    <source>
        <strain evidence="2">As9502</strain>
        <tissue evidence="2">Leaf</tissue>
    </source>
</reference>
<proteinExistence type="predicted"/>
<gene>
    <name evidence="1" type="ORF">ISN44_As13g027560</name>
    <name evidence="2" type="ORF">ISN44_As13g028390</name>
</gene>
<accession>A0A8T1XYC3</accession>
<dbReference type="AlphaFoldDB" id="A0A8T1XYC3"/>
<evidence type="ECO:0000313" key="3">
    <source>
        <dbReference type="Proteomes" id="UP000694251"/>
    </source>
</evidence>
<dbReference type="EMBL" id="JAEFBJ010000013">
    <property type="protein sequence ID" value="KAG7539168.1"/>
    <property type="molecule type" value="Genomic_DNA"/>
</dbReference>
<name>A0A8T1XYC3_ARASU</name>